<protein>
    <submittedName>
        <fullName evidence="1">DUF2490 domain-containing protein</fullName>
    </submittedName>
</protein>
<proteinExistence type="predicted"/>
<accession>A0ABW9RZU7</accession>
<name>A0ABW9RZU7_9BACT</name>
<sequence>MIQFIARLTQFFFEPTKDKIQMKFYSTILLLLIGSALYAQENTYHKSSAWFSAIGDVHINNKFYGKTEAHIRRTGFTDHWQQLLIRPSIHYKLNNTVDFALGYTFIRNYSYAPYSTPIDKNENNIWQQVILSHASGKVKFKHRFRYEERFIDKVAEKGGNLEVDGTSFTTRFRYRFTTSFPLVNIGEKHELSAQLFDEIWLNLDDNRILPSRFNQNWFYAGLAFEVNPKATVGIGYLNDHLALSGDNFETNNILQTTLSYHF</sequence>
<reference evidence="1 2" key="1">
    <citation type="submission" date="2019-02" db="EMBL/GenBank/DDBJ databases">
        <authorList>
            <person name="Goldberg S.R."/>
            <person name="Haltli B.A."/>
            <person name="Correa H."/>
            <person name="Russell K.G."/>
        </authorList>
    </citation>
    <scope>NUCLEOTIDE SEQUENCE [LARGE SCALE GENOMIC DNA]</scope>
    <source>
        <strain evidence="1 2">JCM 16186</strain>
    </source>
</reference>
<dbReference type="Proteomes" id="UP000798808">
    <property type="component" value="Unassembled WGS sequence"/>
</dbReference>
<keyword evidence="2" id="KW-1185">Reference proteome</keyword>
<organism evidence="1 2">
    <name type="scientific">Fulvivirga kasyanovii</name>
    <dbReference type="NCBI Taxonomy" id="396812"/>
    <lineage>
        <taxon>Bacteria</taxon>
        <taxon>Pseudomonadati</taxon>
        <taxon>Bacteroidota</taxon>
        <taxon>Cytophagia</taxon>
        <taxon>Cytophagales</taxon>
        <taxon>Fulvivirgaceae</taxon>
        <taxon>Fulvivirga</taxon>
    </lineage>
</organism>
<gene>
    <name evidence="1" type="ORF">E1163_27990</name>
</gene>
<evidence type="ECO:0000313" key="1">
    <source>
        <dbReference type="EMBL" id="MTI28833.1"/>
    </source>
</evidence>
<dbReference type="InterPro" id="IPR019619">
    <property type="entry name" value="DUF2490"/>
</dbReference>
<evidence type="ECO:0000313" key="2">
    <source>
        <dbReference type="Proteomes" id="UP000798808"/>
    </source>
</evidence>
<dbReference type="EMBL" id="SMLW01000673">
    <property type="protein sequence ID" value="MTI28833.1"/>
    <property type="molecule type" value="Genomic_DNA"/>
</dbReference>
<dbReference type="Pfam" id="PF10677">
    <property type="entry name" value="DUF2490"/>
    <property type="match status" value="1"/>
</dbReference>
<comment type="caution">
    <text evidence="1">The sequence shown here is derived from an EMBL/GenBank/DDBJ whole genome shotgun (WGS) entry which is preliminary data.</text>
</comment>